<feature type="compositionally biased region" description="Low complexity" evidence="1">
    <location>
        <begin position="402"/>
        <end position="415"/>
    </location>
</feature>
<proteinExistence type="predicted"/>
<gene>
    <name evidence="3" type="ORF">SAMN04489711_103162</name>
</gene>
<feature type="compositionally biased region" description="Polar residues" evidence="1">
    <location>
        <begin position="54"/>
        <end position="64"/>
    </location>
</feature>
<organism evidence="3 4">
    <name type="scientific">Paracidovorax wautersii</name>
    <dbReference type="NCBI Taxonomy" id="1177982"/>
    <lineage>
        <taxon>Bacteria</taxon>
        <taxon>Pseudomonadati</taxon>
        <taxon>Pseudomonadota</taxon>
        <taxon>Betaproteobacteria</taxon>
        <taxon>Burkholderiales</taxon>
        <taxon>Comamonadaceae</taxon>
        <taxon>Paracidovorax</taxon>
    </lineage>
</organism>
<sequence>MRIFHCTHCGSLVFFDSTECLGCGATLAFDPQRLDMVALQPVADAAGTWELLGSSPSSTDSATDLGNEAGNAVAEPPTPAEAPPHYVLCANREAHNACNFAIPQEAGSDGAQAADTPHLCVSCQQTRVLPDLSDANNVRRWTAIENAKRRLYYTLAQMGIAHVEGESGPVYEFKADTPEAKVLTGHADGVITLNVAEADDDERARRRLDLGEPYRTLLGHLRHESGHYYWDVLVLRDGHADAFRAVFGDERADYGEALKAHYASVPHTGWQNDYVSDYATSHPWEDWAETWAHYLHMVDLLETAQSYRTEVSIPNPQSEPRYAMVNPFGPPAPDFDAMLTAWVPLTLLLNSLNRSLGQLDAYPFALGTGVKEKLRFVHALVHGQLTPVAVEQSVSDMANAPDAAPVAAPVDGAGMAPPPVQTAETAPA</sequence>
<evidence type="ECO:0000313" key="4">
    <source>
        <dbReference type="Proteomes" id="UP000199119"/>
    </source>
</evidence>
<reference evidence="4" key="1">
    <citation type="submission" date="2016-10" db="EMBL/GenBank/DDBJ databases">
        <authorList>
            <person name="Varghese N."/>
            <person name="Submissions S."/>
        </authorList>
    </citation>
    <scope>NUCLEOTIDE SEQUENCE [LARGE SCALE GENOMIC DNA]</scope>
    <source>
        <strain evidence="4">DSM 27981</strain>
    </source>
</reference>
<dbReference type="OrthoDB" id="256753at2"/>
<dbReference type="STRING" id="1177982.SAMN04489711_103162"/>
<dbReference type="Pfam" id="PF10005">
    <property type="entry name" value="Zn_ribbon_DZR_6"/>
    <property type="match status" value="1"/>
</dbReference>
<dbReference type="InterPro" id="IPR011201">
    <property type="entry name" value="Zinc-ribbon_6_bact"/>
</dbReference>
<evidence type="ECO:0000256" key="1">
    <source>
        <dbReference type="SAM" id="MobiDB-lite"/>
    </source>
</evidence>
<accession>A0A1I2BRW1</accession>
<dbReference type="InterPro" id="IPR031321">
    <property type="entry name" value="UCP012641"/>
</dbReference>
<dbReference type="Pfam" id="PF15887">
    <property type="entry name" value="Peptidase_Mx"/>
    <property type="match status" value="1"/>
</dbReference>
<evidence type="ECO:0000259" key="2">
    <source>
        <dbReference type="Pfam" id="PF10005"/>
    </source>
</evidence>
<dbReference type="PIRSF" id="PIRSF012641">
    <property type="entry name" value="UCP012641"/>
    <property type="match status" value="1"/>
</dbReference>
<feature type="region of interest" description="Disordered" evidence="1">
    <location>
        <begin position="402"/>
        <end position="428"/>
    </location>
</feature>
<evidence type="ECO:0000313" key="3">
    <source>
        <dbReference type="EMBL" id="SFE58815.1"/>
    </source>
</evidence>
<feature type="domain" description="Zinc-ribbon" evidence="2">
    <location>
        <begin position="4"/>
        <end position="134"/>
    </location>
</feature>
<protein>
    <recommendedName>
        <fullName evidence="2">Zinc-ribbon domain-containing protein</fullName>
    </recommendedName>
</protein>
<feature type="region of interest" description="Disordered" evidence="1">
    <location>
        <begin position="53"/>
        <end position="78"/>
    </location>
</feature>
<dbReference type="EMBL" id="FONX01000003">
    <property type="protein sequence ID" value="SFE58815.1"/>
    <property type="molecule type" value="Genomic_DNA"/>
</dbReference>
<dbReference type="Gene3D" id="3.40.390.70">
    <property type="match status" value="1"/>
</dbReference>
<dbReference type="RefSeq" id="WP_092938456.1">
    <property type="nucleotide sequence ID" value="NZ_FONX01000003.1"/>
</dbReference>
<dbReference type="Proteomes" id="UP000199119">
    <property type="component" value="Unassembled WGS sequence"/>
</dbReference>
<name>A0A1I2BRW1_9BURK</name>
<dbReference type="AlphaFoldDB" id="A0A1I2BRW1"/>
<keyword evidence="4" id="KW-1185">Reference proteome</keyword>